<dbReference type="EMBL" id="CP033021">
    <property type="protein sequence ID" value="AYN65522.1"/>
    <property type="molecule type" value="Genomic_DNA"/>
</dbReference>
<evidence type="ECO:0000313" key="2">
    <source>
        <dbReference type="EMBL" id="AYN65522.1"/>
    </source>
</evidence>
<feature type="coiled-coil region" evidence="1">
    <location>
        <begin position="253"/>
        <end position="287"/>
    </location>
</feature>
<evidence type="ECO:0000256" key="1">
    <source>
        <dbReference type="SAM" id="Coils"/>
    </source>
</evidence>
<dbReference type="OrthoDB" id="405544at2"/>
<name>A0A454C9X9_METHO</name>
<dbReference type="RefSeq" id="WP_036439140.1">
    <property type="nucleotide sequence ID" value="NZ_CP033021.1"/>
</dbReference>
<organism evidence="2 3">
    <name type="scientific">Metamycoplasma hominis</name>
    <name type="common">Mycoplasma hominis</name>
    <dbReference type="NCBI Taxonomy" id="2098"/>
    <lineage>
        <taxon>Bacteria</taxon>
        <taxon>Bacillati</taxon>
        <taxon>Mycoplasmatota</taxon>
        <taxon>Mycoplasmoidales</taxon>
        <taxon>Metamycoplasmataceae</taxon>
        <taxon>Metamycoplasma</taxon>
    </lineage>
</organism>
<dbReference type="AlphaFoldDB" id="A0A454C9X9"/>
<protein>
    <submittedName>
        <fullName evidence="2">Uncharacterized protein</fullName>
    </submittedName>
</protein>
<reference evidence="2 3" key="1">
    <citation type="submission" date="2014-08" db="EMBL/GenBank/DDBJ databases">
        <authorList>
            <person name="Kuleshov K."/>
            <person name="Dedkov V."/>
            <person name="Markelov M."/>
            <person name="Pimkina E."/>
        </authorList>
    </citation>
    <scope>NUCLEOTIDE SEQUENCE [LARGE SCALE GENOMIC DNA]</scope>
    <source>
        <strain evidence="3">TOA</strain>
    </source>
</reference>
<gene>
    <name evidence="2" type="ORF">KN71_002360</name>
</gene>
<proteinExistence type="predicted"/>
<accession>A0A454C9X9</accession>
<dbReference type="Proteomes" id="UP000029712">
    <property type="component" value="Chromosome"/>
</dbReference>
<keyword evidence="1" id="KW-0175">Coiled coil</keyword>
<evidence type="ECO:0000313" key="3">
    <source>
        <dbReference type="Proteomes" id="UP000029712"/>
    </source>
</evidence>
<reference evidence="2 3" key="2">
    <citation type="submission" date="2018-10" db="EMBL/GenBank/DDBJ databases">
        <title>Detection and isolation of Mycoplasma hominis as a predominant microorganism from pelvic cavity of patient with salpingitis and tubo-ovarian abscess.</title>
        <authorList>
            <person name="Guschin A.E."/>
            <person name="Khayrullina G.A."/>
            <person name="Rakovskaya I.V."/>
            <person name="Shelenkov A.A."/>
            <person name="Shagin D.A."/>
        </authorList>
    </citation>
    <scope>NUCLEOTIDE SEQUENCE [LARGE SCALE GENOMIC DNA]</scope>
    <source>
        <strain evidence="3">TOA</strain>
    </source>
</reference>
<sequence length="578" mass="69386">MKSKKSKKIVVALSLTLIASAITIPVVISSLIINKNNWANKYYSQRLEASHLVNLIEKNKHFYYFALEDQNNLNKLLSEINLTSKNSSADFKNSYNLLNKINLDINQKINVNKKEFDKTHADILLLSLQLQDLFNKIIDLKLNNNIKEDVDSLLQRVEKDLNKCRKIDDNINLIDIKEIYAHSSKTIIDVSNQLNSYYKLINSKDKTYKGIVSEIKDLKKDYFNKIEDGEEYYKLYGNEINHLKKNFKNFQSVEDYNNYINYANSKIKEIKEEIVEHRKLSQKIKKDGNDILNNDFDKSALIRNSYFQEPKSFLLMWNTFTKLDMLIKAKFINERPKQIKEFLKQYEERQEYFYRINENVPNLFYTWAIYNNKIKIIKEFYFKDKKENEEFNLFSYNDTNVDNQLKSFLDEEREFKNRQERLVRLFYDKVIQDPKTNEIDEEKLMKLDDIHFDPEQDIRYLHYHFGSLITQKFNEIIKHYNEKAKALLEKIKNNNSYETQKNRIEKLLAKNITYVNNFRGDFNDYEKFYWWTYKFQKDSNGDIITSSNSEIPDFYKNEIEVAQYLHELDEILDNLKNI</sequence>